<keyword evidence="3" id="KW-1185">Reference proteome</keyword>
<dbReference type="Pfam" id="PF13302">
    <property type="entry name" value="Acetyltransf_3"/>
    <property type="match status" value="1"/>
</dbReference>
<evidence type="ECO:0000313" key="3">
    <source>
        <dbReference type="Proteomes" id="UP000244904"/>
    </source>
</evidence>
<evidence type="ECO:0000259" key="1">
    <source>
        <dbReference type="PROSITE" id="PS51186"/>
    </source>
</evidence>
<organism evidence="2 3">
    <name type="scientific">Pseudoprimorskyibacter insulae</name>
    <dbReference type="NCBI Taxonomy" id="1695997"/>
    <lineage>
        <taxon>Bacteria</taxon>
        <taxon>Pseudomonadati</taxon>
        <taxon>Pseudomonadota</taxon>
        <taxon>Alphaproteobacteria</taxon>
        <taxon>Rhodobacterales</taxon>
        <taxon>Paracoccaceae</taxon>
        <taxon>Pseudoprimorskyibacter</taxon>
    </lineage>
</organism>
<dbReference type="InterPro" id="IPR000182">
    <property type="entry name" value="GNAT_dom"/>
</dbReference>
<dbReference type="Gene3D" id="3.40.630.30">
    <property type="match status" value="1"/>
</dbReference>
<evidence type="ECO:0000313" key="2">
    <source>
        <dbReference type="EMBL" id="SPF77465.1"/>
    </source>
</evidence>
<feature type="domain" description="N-acetyltransferase" evidence="1">
    <location>
        <begin position="11"/>
        <end position="167"/>
    </location>
</feature>
<name>A0A2R8AN52_9RHOB</name>
<accession>A0A2R8AN52</accession>
<dbReference type="Proteomes" id="UP000244904">
    <property type="component" value="Unassembled WGS sequence"/>
</dbReference>
<proteinExistence type="predicted"/>
<reference evidence="3" key="1">
    <citation type="submission" date="2018-03" db="EMBL/GenBank/DDBJ databases">
        <authorList>
            <person name="Rodrigo-Torres L."/>
            <person name="Arahal R. D."/>
            <person name="Lucena T."/>
        </authorList>
    </citation>
    <scope>NUCLEOTIDE SEQUENCE [LARGE SCALE GENOMIC DNA]</scope>
    <source>
        <strain evidence="3">CECT 8871</strain>
    </source>
</reference>
<dbReference type="EMBL" id="OMOJ01000001">
    <property type="protein sequence ID" value="SPF77465.1"/>
    <property type="molecule type" value="Genomic_DNA"/>
</dbReference>
<dbReference type="PANTHER" id="PTHR43792:SF1">
    <property type="entry name" value="N-ACETYLTRANSFERASE DOMAIN-CONTAINING PROTEIN"/>
    <property type="match status" value="1"/>
</dbReference>
<dbReference type="SUPFAM" id="SSF55729">
    <property type="entry name" value="Acyl-CoA N-acyltransferases (Nat)"/>
    <property type="match status" value="1"/>
</dbReference>
<dbReference type="InterPro" id="IPR051531">
    <property type="entry name" value="N-acetyltransferase"/>
</dbReference>
<protein>
    <recommendedName>
        <fullName evidence="1">N-acetyltransferase domain-containing protein</fullName>
    </recommendedName>
</protein>
<gene>
    <name evidence="2" type="ORF">PRI8871_00047</name>
</gene>
<dbReference type="GO" id="GO:0016747">
    <property type="term" value="F:acyltransferase activity, transferring groups other than amino-acyl groups"/>
    <property type="evidence" value="ECO:0007669"/>
    <property type="project" value="InterPro"/>
</dbReference>
<dbReference type="OrthoDB" id="6293260at2"/>
<dbReference type="RefSeq" id="WP_108884182.1">
    <property type="nucleotide sequence ID" value="NZ_OMOJ01000001.1"/>
</dbReference>
<dbReference type="PANTHER" id="PTHR43792">
    <property type="entry name" value="GNAT FAMILY, PUTATIVE (AFU_ORTHOLOGUE AFUA_3G00765)-RELATED-RELATED"/>
    <property type="match status" value="1"/>
</dbReference>
<dbReference type="AlphaFoldDB" id="A0A2R8AN52"/>
<sequence length="171" mass="19092">MTPIRLETERMILRTPLESDFAAVAAFAASPRTQYMGGVTTDEFQQWRGFLSVFGHWTLRGYGFFTLVEKGTGALLGRVGLVNHIMWPEPELGWHTFEAAEGKGYAFEAAMAVRDWAWRELGLGPLISQIHPDNTRSRALAERMGAVLEQETELLGSPCLVYRHPDPRGAA</sequence>
<dbReference type="InterPro" id="IPR016181">
    <property type="entry name" value="Acyl_CoA_acyltransferase"/>
</dbReference>
<dbReference type="PROSITE" id="PS51186">
    <property type="entry name" value="GNAT"/>
    <property type="match status" value="1"/>
</dbReference>